<sequence length="149" mass="16386">MRGTASRSPSHLSSPLHLIALKECTWPTRSSSPFYLSTSQSGSPYSHSTNHISKSFPLPTPPFLHYADLPQCPTVNDPTTSTITGKKTGDISLSIGILLLELLFGQSLESRPERTEFLRPDGTPNKYTDYCTATEWQRTVEMEVGDGIA</sequence>
<comment type="caution">
    <text evidence="1">The sequence shown here is derived from an EMBL/GenBank/DDBJ whole genome shotgun (WGS) entry which is preliminary data.</text>
</comment>
<proteinExistence type="predicted"/>
<protein>
    <submittedName>
        <fullName evidence="1">Uncharacterized protein</fullName>
    </submittedName>
</protein>
<reference evidence="1" key="2">
    <citation type="submission" date="2023-05" db="EMBL/GenBank/DDBJ databases">
        <authorList>
            <consortium name="Lawrence Berkeley National Laboratory"/>
            <person name="Steindorff A."/>
            <person name="Hensen N."/>
            <person name="Bonometti L."/>
            <person name="Westerberg I."/>
            <person name="Brannstrom I.O."/>
            <person name="Guillou S."/>
            <person name="Cros-Aarteil S."/>
            <person name="Calhoun S."/>
            <person name="Haridas S."/>
            <person name="Kuo A."/>
            <person name="Mondo S."/>
            <person name="Pangilinan J."/>
            <person name="Riley R."/>
            <person name="Labutti K."/>
            <person name="Andreopoulos B."/>
            <person name="Lipzen A."/>
            <person name="Chen C."/>
            <person name="Yanf M."/>
            <person name="Daum C."/>
            <person name="Ng V."/>
            <person name="Clum A."/>
            <person name="Ohm R."/>
            <person name="Martin F."/>
            <person name="Silar P."/>
            <person name="Natvig D."/>
            <person name="Lalanne C."/>
            <person name="Gautier V."/>
            <person name="Ament-Velasquez S.L."/>
            <person name="Kruys A."/>
            <person name="Hutchinson M.I."/>
            <person name="Powell A.J."/>
            <person name="Barry K."/>
            <person name="Miller A.N."/>
            <person name="Grigoriev I.V."/>
            <person name="Debuchy R."/>
            <person name="Gladieux P."/>
            <person name="Thoren M.H."/>
            <person name="Johannesson H."/>
        </authorList>
    </citation>
    <scope>NUCLEOTIDE SEQUENCE</scope>
    <source>
        <strain evidence="1">CBS 990.96</strain>
    </source>
</reference>
<gene>
    <name evidence="1" type="ORF">QBC38DRAFT_518724</name>
</gene>
<name>A0AAN6YPP3_9PEZI</name>
<accession>A0AAN6YPP3</accession>
<dbReference type="AlphaFoldDB" id="A0AAN6YPP3"/>
<dbReference type="Proteomes" id="UP001301958">
    <property type="component" value="Unassembled WGS sequence"/>
</dbReference>
<evidence type="ECO:0000313" key="2">
    <source>
        <dbReference type="Proteomes" id="UP001301958"/>
    </source>
</evidence>
<evidence type="ECO:0000313" key="1">
    <source>
        <dbReference type="EMBL" id="KAK4222671.1"/>
    </source>
</evidence>
<reference evidence="1" key="1">
    <citation type="journal article" date="2023" name="Mol. Phylogenet. Evol.">
        <title>Genome-scale phylogeny and comparative genomics of the fungal order Sordariales.</title>
        <authorList>
            <person name="Hensen N."/>
            <person name="Bonometti L."/>
            <person name="Westerberg I."/>
            <person name="Brannstrom I.O."/>
            <person name="Guillou S."/>
            <person name="Cros-Aarteil S."/>
            <person name="Calhoun S."/>
            <person name="Haridas S."/>
            <person name="Kuo A."/>
            <person name="Mondo S."/>
            <person name="Pangilinan J."/>
            <person name="Riley R."/>
            <person name="LaButti K."/>
            <person name="Andreopoulos B."/>
            <person name="Lipzen A."/>
            <person name="Chen C."/>
            <person name="Yan M."/>
            <person name="Daum C."/>
            <person name="Ng V."/>
            <person name="Clum A."/>
            <person name="Steindorff A."/>
            <person name="Ohm R.A."/>
            <person name="Martin F."/>
            <person name="Silar P."/>
            <person name="Natvig D.O."/>
            <person name="Lalanne C."/>
            <person name="Gautier V."/>
            <person name="Ament-Velasquez S.L."/>
            <person name="Kruys A."/>
            <person name="Hutchinson M.I."/>
            <person name="Powell A.J."/>
            <person name="Barry K."/>
            <person name="Miller A.N."/>
            <person name="Grigoriev I.V."/>
            <person name="Debuchy R."/>
            <person name="Gladieux P."/>
            <person name="Hiltunen Thoren M."/>
            <person name="Johannesson H."/>
        </authorList>
    </citation>
    <scope>NUCLEOTIDE SEQUENCE</scope>
    <source>
        <strain evidence="1">CBS 990.96</strain>
    </source>
</reference>
<keyword evidence="2" id="KW-1185">Reference proteome</keyword>
<organism evidence="1 2">
    <name type="scientific">Podospora fimiseda</name>
    <dbReference type="NCBI Taxonomy" id="252190"/>
    <lineage>
        <taxon>Eukaryota</taxon>
        <taxon>Fungi</taxon>
        <taxon>Dikarya</taxon>
        <taxon>Ascomycota</taxon>
        <taxon>Pezizomycotina</taxon>
        <taxon>Sordariomycetes</taxon>
        <taxon>Sordariomycetidae</taxon>
        <taxon>Sordariales</taxon>
        <taxon>Podosporaceae</taxon>
        <taxon>Podospora</taxon>
    </lineage>
</organism>
<dbReference type="EMBL" id="MU865460">
    <property type="protein sequence ID" value="KAK4222671.1"/>
    <property type="molecule type" value="Genomic_DNA"/>
</dbReference>